<comment type="caution">
    <text evidence="1">The sequence shown here is derived from an EMBL/GenBank/DDBJ whole genome shotgun (WGS) entry which is preliminary data.</text>
</comment>
<name>A0A8J4UM77_CLAMG</name>
<dbReference type="Proteomes" id="UP000727407">
    <property type="component" value="Unassembled WGS sequence"/>
</dbReference>
<dbReference type="AlphaFoldDB" id="A0A8J4UM77"/>
<protein>
    <submittedName>
        <fullName evidence="1">Dihydroorotase</fullName>
    </submittedName>
</protein>
<evidence type="ECO:0000313" key="2">
    <source>
        <dbReference type="Proteomes" id="UP000727407"/>
    </source>
</evidence>
<sequence>MSLGLGTCPGTDDEPRTIINATILESRERDRWTSAAWPSSPARTFMHMSSEVIQRSRNLFSLPSCFLA</sequence>
<evidence type="ECO:0000313" key="1">
    <source>
        <dbReference type="EMBL" id="KAF5905079.1"/>
    </source>
</evidence>
<proteinExistence type="predicted"/>
<keyword evidence="2" id="KW-1185">Reference proteome</keyword>
<accession>A0A8J4UM77</accession>
<reference evidence="1" key="1">
    <citation type="submission" date="2020-07" db="EMBL/GenBank/DDBJ databases">
        <title>Clarias magur genome sequencing, assembly and annotation.</title>
        <authorList>
            <person name="Kushwaha B."/>
            <person name="Kumar R."/>
            <person name="Das P."/>
            <person name="Joshi C.G."/>
            <person name="Kumar D."/>
            <person name="Nagpure N.S."/>
            <person name="Pandey M."/>
            <person name="Agarwal S."/>
            <person name="Srivastava S."/>
            <person name="Singh M."/>
            <person name="Sahoo L."/>
            <person name="Jayasankar P."/>
            <person name="Meher P.K."/>
            <person name="Koringa P.G."/>
            <person name="Iquebal M.A."/>
            <person name="Das S.P."/>
            <person name="Bit A."/>
            <person name="Patnaik S."/>
            <person name="Patel N."/>
            <person name="Shah T.M."/>
            <person name="Hinsu A."/>
            <person name="Jena J.K."/>
        </authorList>
    </citation>
    <scope>NUCLEOTIDE SEQUENCE</scope>
    <source>
        <strain evidence="1">CIFAMagur01</strain>
        <tissue evidence="1">Testis</tissue>
    </source>
</reference>
<dbReference type="EMBL" id="QNUK01000048">
    <property type="protein sequence ID" value="KAF5905079.1"/>
    <property type="molecule type" value="Genomic_DNA"/>
</dbReference>
<organism evidence="1 2">
    <name type="scientific">Clarias magur</name>
    <name type="common">Asian catfish</name>
    <name type="synonym">Macropteronotus magur</name>
    <dbReference type="NCBI Taxonomy" id="1594786"/>
    <lineage>
        <taxon>Eukaryota</taxon>
        <taxon>Metazoa</taxon>
        <taxon>Chordata</taxon>
        <taxon>Craniata</taxon>
        <taxon>Vertebrata</taxon>
        <taxon>Euteleostomi</taxon>
        <taxon>Actinopterygii</taxon>
        <taxon>Neopterygii</taxon>
        <taxon>Teleostei</taxon>
        <taxon>Ostariophysi</taxon>
        <taxon>Siluriformes</taxon>
        <taxon>Clariidae</taxon>
        <taxon>Clarias</taxon>
    </lineage>
</organism>
<gene>
    <name evidence="1" type="primary">pyrC</name>
    <name evidence="1" type="ORF">DAT39_005160</name>
</gene>